<dbReference type="PANTHER" id="PTHR34203">
    <property type="entry name" value="METHYLTRANSFERASE, FKBM FAMILY PROTEIN"/>
    <property type="match status" value="1"/>
</dbReference>
<name>A0ABR7ZU77_9CYAN</name>
<dbReference type="Gene3D" id="3.40.50.150">
    <property type="entry name" value="Vaccinia Virus protein VP39"/>
    <property type="match status" value="1"/>
</dbReference>
<organism evidence="2 3">
    <name type="scientific">Pseudanabaena mucicola FACHB-723</name>
    <dbReference type="NCBI Taxonomy" id="2692860"/>
    <lineage>
        <taxon>Bacteria</taxon>
        <taxon>Bacillati</taxon>
        <taxon>Cyanobacteriota</taxon>
        <taxon>Cyanophyceae</taxon>
        <taxon>Pseudanabaenales</taxon>
        <taxon>Pseudanabaenaceae</taxon>
        <taxon>Pseudanabaena</taxon>
    </lineage>
</organism>
<dbReference type="Pfam" id="PF05050">
    <property type="entry name" value="Methyltransf_21"/>
    <property type="match status" value="1"/>
</dbReference>
<feature type="domain" description="Methyltransferase FkbM" evidence="1">
    <location>
        <begin position="91"/>
        <end position="238"/>
    </location>
</feature>
<dbReference type="GO" id="GO:0008168">
    <property type="term" value="F:methyltransferase activity"/>
    <property type="evidence" value="ECO:0007669"/>
    <property type="project" value="UniProtKB-KW"/>
</dbReference>
<keyword evidence="3" id="KW-1185">Reference proteome</keyword>
<evidence type="ECO:0000259" key="1">
    <source>
        <dbReference type="Pfam" id="PF05050"/>
    </source>
</evidence>
<proteinExistence type="predicted"/>
<dbReference type="EMBL" id="JACJQB010000003">
    <property type="protein sequence ID" value="MBD2187092.1"/>
    <property type="molecule type" value="Genomic_DNA"/>
</dbReference>
<gene>
    <name evidence="2" type="ORF">H6F41_02905</name>
</gene>
<evidence type="ECO:0000313" key="3">
    <source>
        <dbReference type="Proteomes" id="UP000642094"/>
    </source>
</evidence>
<dbReference type="GO" id="GO:0032259">
    <property type="term" value="P:methylation"/>
    <property type="evidence" value="ECO:0007669"/>
    <property type="project" value="UniProtKB-KW"/>
</dbReference>
<comment type="caution">
    <text evidence="2">The sequence shown here is derived from an EMBL/GenBank/DDBJ whole genome shotgun (WGS) entry which is preliminary data.</text>
</comment>
<dbReference type="PANTHER" id="PTHR34203:SF15">
    <property type="entry name" value="SLL1173 PROTEIN"/>
    <property type="match status" value="1"/>
</dbReference>
<dbReference type="RefSeq" id="WP_190401981.1">
    <property type="nucleotide sequence ID" value="NZ_JACJQB010000003.1"/>
</dbReference>
<accession>A0ABR7ZU77</accession>
<keyword evidence="2" id="KW-0808">Transferase</keyword>
<dbReference type="NCBIfam" id="TIGR01444">
    <property type="entry name" value="fkbM_fam"/>
    <property type="match status" value="1"/>
</dbReference>
<dbReference type="SUPFAM" id="SSF53335">
    <property type="entry name" value="S-adenosyl-L-methionine-dependent methyltransferases"/>
    <property type="match status" value="1"/>
</dbReference>
<protein>
    <submittedName>
        <fullName evidence="2">FkbM family methyltransferase</fullName>
    </submittedName>
</protein>
<keyword evidence="2" id="KW-0489">Methyltransferase</keyword>
<dbReference type="InterPro" id="IPR029063">
    <property type="entry name" value="SAM-dependent_MTases_sf"/>
</dbReference>
<dbReference type="Proteomes" id="UP000642094">
    <property type="component" value="Unassembled WGS sequence"/>
</dbReference>
<dbReference type="InterPro" id="IPR006342">
    <property type="entry name" value="FkbM_mtfrase"/>
</dbReference>
<sequence length="287" mass="32157">MFTEILKTWRFIRSHPLSSQNLPTALSRWLKWQIGSRILNFPVVIAFVGDSQLVVERGMTGATGNIYAGLHEFADMAFCLHLLRPDDLFVDVGANIGSYTIIASKVVRANSLALEPVPETFKRLQRNINLNDIASLVDARCCAAGLTHGSLMFSDSLDTMNKVVNKEYSGSSIEVPVKSLDSMLDNLQPTLIKIDVEGFEPTVIAGAVKTLLRDSLLAILIETVTPEIRETLQKSGFKEFRYDPFKRELLDSEELYLGNNYLWIRNPTRILDRCKSAPIYQVLGVSF</sequence>
<evidence type="ECO:0000313" key="2">
    <source>
        <dbReference type="EMBL" id="MBD2187092.1"/>
    </source>
</evidence>
<reference evidence="2 3" key="1">
    <citation type="journal article" date="2020" name="ISME J.">
        <title>Comparative genomics reveals insights into cyanobacterial evolution and habitat adaptation.</title>
        <authorList>
            <person name="Chen M.Y."/>
            <person name="Teng W.K."/>
            <person name="Zhao L."/>
            <person name="Hu C.X."/>
            <person name="Zhou Y.K."/>
            <person name="Han B.P."/>
            <person name="Song L.R."/>
            <person name="Shu W.S."/>
        </authorList>
    </citation>
    <scope>NUCLEOTIDE SEQUENCE [LARGE SCALE GENOMIC DNA]</scope>
    <source>
        <strain evidence="2 3">FACHB-723</strain>
    </source>
</reference>
<dbReference type="InterPro" id="IPR052514">
    <property type="entry name" value="SAM-dependent_MTase"/>
</dbReference>